<organism evidence="2 3">
    <name type="scientific">Daejeonella rubra</name>
    <dbReference type="NCBI Taxonomy" id="990371"/>
    <lineage>
        <taxon>Bacteria</taxon>
        <taxon>Pseudomonadati</taxon>
        <taxon>Bacteroidota</taxon>
        <taxon>Sphingobacteriia</taxon>
        <taxon>Sphingobacteriales</taxon>
        <taxon>Sphingobacteriaceae</taxon>
        <taxon>Daejeonella</taxon>
    </lineage>
</organism>
<proteinExistence type="predicted"/>
<dbReference type="Proteomes" id="UP000199226">
    <property type="component" value="Unassembled WGS sequence"/>
</dbReference>
<feature type="transmembrane region" description="Helical" evidence="1">
    <location>
        <begin position="32"/>
        <end position="55"/>
    </location>
</feature>
<dbReference type="RefSeq" id="WP_090706373.1">
    <property type="nucleotide sequence ID" value="NZ_FNHH01000028.1"/>
</dbReference>
<reference evidence="3" key="1">
    <citation type="submission" date="2016-10" db="EMBL/GenBank/DDBJ databases">
        <authorList>
            <person name="Varghese N."/>
            <person name="Submissions S."/>
        </authorList>
    </citation>
    <scope>NUCLEOTIDE SEQUENCE [LARGE SCALE GENOMIC DNA]</scope>
    <source>
        <strain evidence="3">DSM 24536</strain>
    </source>
</reference>
<accession>A0A1G9X3P3</accession>
<keyword evidence="1" id="KW-0812">Transmembrane</keyword>
<evidence type="ECO:0000256" key="1">
    <source>
        <dbReference type="SAM" id="Phobius"/>
    </source>
</evidence>
<dbReference type="EMBL" id="FNHH01000028">
    <property type="protein sequence ID" value="SDM91359.1"/>
    <property type="molecule type" value="Genomic_DNA"/>
</dbReference>
<dbReference type="STRING" id="990371.SAMN05421813_12843"/>
<sequence>MIEWLIIFIVIGGAVAYFMTDSKEKAVEGAVTGGALFFGIIIKIVLPLMLMVFLFRACFG</sequence>
<dbReference type="AlphaFoldDB" id="A0A1G9X3P3"/>
<gene>
    <name evidence="2" type="ORF">SAMN05421813_12843</name>
</gene>
<keyword evidence="1" id="KW-1133">Transmembrane helix</keyword>
<evidence type="ECO:0000313" key="2">
    <source>
        <dbReference type="EMBL" id="SDM91359.1"/>
    </source>
</evidence>
<evidence type="ECO:0000313" key="3">
    <source>
        <dbReference type="Proteomes" id="UP000199226"/>
    </source>
</evidence>
<keyword evidence="3" id="KW-1185">Reference proteome</keyword>
<protein>
    <submittedName>
        <fullName evidence="2">Uncharacterized protein</fullName>
    </submittedName>
</protein>
<name>A0A1G9X3P3_9SPHI</name>
<keyword evidence="1" id="KW-0472">Membrane</keyword>